<sequence>MATARLIHGFIGAGKTTLARRLEAETGAIRFTHDEWMRRLYGRDPPEATFAESFRRVADLMEEVWTRCLSAGADVVLDSGLWQRTERDRVRGIVRRLGAECRLYASPAPTRPPGGALRHAMPDPTTV</sequence>
<evidence type="ECO:0000313" key="3">
    <source>
        <dbReference type="Proteomes" id="UP000432089"/>
    </source>
</evidence>
<dbReference type="EMBL" id="VZDO01000009">
    <property type="protein sequence ID" value="KAB0679629.1"/>
    <property type="molecule type" value="Genomic_DNA"/>
</dbReference>
<organism evidence="2 3">
    <name type="scientific">Plantimonas leprariae</name>
    <dbReference type="NCBI Taxonomy" id="2615207"/>
    <lineage>
        <taxon>Bacteria</taxon>
        <taxon>Pseudomonadati</taxon>
        <taxon>Pseudomonadota</taxon>
        <taxon>Alphaproteobacteria</taxon>
        <taxon>Hyphomicrobiales</taxon>
        <taxon>Aurantimonadaceae</taxon>
        <taxon>Plantimonas</taxon>
    </lineage>
</organism>
<comment type="caution">
    <text evidence="2">The sequence shown here is derived from an EMBL/GenBank/DDBJ whole genome shotgun (WGS) entry which is preliminary data.</text>
</comment>
<evidence type="ECO:0000256" key="1">
    <source>
        <dbReference type="SAM" id="MobiDB-lite"/>
    </source>
</evidence>
<dbReference type="AlphaFoldDB" id="A0A7V7PNZ0"/>
<proteinExistence type="predicted"/>
<accession>A0A7V7PNZ0</accession>
<evidence type="ECO:0000313" key="2">
    <source>
        <dbReference type="EMBL" id="KAB0679629.1"/>
    </source>
</evidence>
<reference evidence="2 3" key="1">
    <citation type="submission" date="2019-09" db="EMBL/GenBank/DDBJ databases">
        <title>YIM 132180 draft genome.</title>
        <authorList>
            <person name="Zhang K."/>
        </authorList>
    </citation>
    <scope>NUCLEOTIDE SEQUENCE [LARGE SCALE GENOMIC DNA]</scope>
    <source>
        <strain evidence="2 3">YIM 132180</strain>
    </source>
</reference>
<dbReference type="RefSeq" id="WP_150970153.1">
    <property type="nucleotide sequence ID" value="NZ_VZDO01000009.1"/>
</dbReference>
<protein>
    <submittedName>
        <fullName evidence="2">AAA family ATPase</fullName>
    </submittedName>
</protein>
<feature type="region of interest" description="Disordered" evidence="1">
    <location>
        <begin position="105"/>
        <end position="127"/>
    </location>
</feature>
<dbReference type="InterPro" id="IPR027417">
    <property type="entry name" value="P-loop_NTPase"/>
</dbReference>
<gene>
    <name evidence="2" type="ORF">F6X38_12465</name>
</gene>
<dbReference type="Gene3D" id="3.40.50.300">
    <property type="entry name" value="P-loop containing nucleotide triphosphate hydrolases"/>
    <property type="match status" value="1"/>
</dbReference>
<keyword evidence="3" id="KW-1185">Reference proteome</keyword>
<dbReference type="Proteomes" id="UP000432089">
    <property type="component" value="Unassembled WGS sequence"/>
</dbReference>
<name>A0A7V7PNZ0_9HYPH</name>
<dbReference type="Pfam" id="PF13671">
    <property type="entry name" value="AAA_33"/>
    <property type="match status" value="1"/>
</dbReference>
<dbReference type="SUPFAM" id="SSF52540">
    <property type="entry name" value="P-loop containing nucleoside triphosphate hydrolases"/>
    <property type="match status" value="1"/>
</dbReference>